<name>A0A9N7TXV1_PLEPL</name>
<protein>
    <recommendedName>
        <fullName evidence="8">HOOK N-terminal domain-containing protein</fullName>
    </recommendedName>
</protein>
<dbReference type="EMBL" id="CADEAL010000496">
    <property type="protein sequence ID" value="CAB1420984.1"/>
    <property type="molecule type" value="Genomic_DNA"/>
</dbReference>
<dbReference type="GO" id="GO:0005813">
    <property type="term" value="C:centrosome"/>
    <property type="evidence" value="ECO:0007669"/>
    <property type="project" value="TreeGrafter"/>
</dbReference>
<feature type="coiled-coil region" evidence="6">
    <location>
        <begin position="895"/>
        <end position="1000"/>
    </location>
</feature>
<feature type="compositionally biased region" description="Polar residues" evidence="7">
    <location>
        <begin position="1909"/>
        <end position="1924"/>
    </location>
</feature>
<feature type="coiled-coil region" evidence="6">
    <location>
        <begin position="1338"/>
        <end position="1397"/>
    </location>
</feature>
<feature type="region of interest" description="Disordered" evidence="7">
    <location>
        <begin position="773"/>
        <end position="825"/>
    </location>
</feature>
<feature type="region of interest" description="Disordered" evidence="7">
    <location>
        <begin position="1860"/>
        <end position="2028"/>
    </location>
</feature>
<keyword evidence="10" id="KW-1185">Reference proteome</keyword>
<reference evidence="9" key="1">
    <citation type="submission" date="2020-03" db="EMBL/GenBank/DDBJ databases">
        <authorList>
            <person name="Weist P."/>
        </authorList>
    </citation>
    <scope>NUCLEOTIDE SEQUENCE</scope>
</reference>
<dbReference type="PANTHER" id="PTHR18947:SF31">
    <property type="entry name" value="PROTEIN DAPLE"/>
    <property type="match status" value="1"/>
</dbReference>
<feature type="compositionally biased region" description="Basic and acidic residues" evidence="7">
    <location>
        <begin position="1427"/>
        <end position="1452"/>
    </location>
</feature>
<evidence type="ECO:0000256" key="5">
    <source>
        <dbReference type="ARBA" id="ARBA00061299"/>
    </source>
</evidence>
<feature type="compositionally biased region" description="Polar residues" evidence="7">
    <location>
        <begin position="1587"/>
        <end position="1598"/>
    </location>
</feature>
<dbReference type="GO" id="GO:0031122">
    <property type="term" value="P:cytoplasmic microtubule organization"/>
    <property type="evidence" value="ECO:0007669"/>
    <property type="project" value="TreeGrafter"/>
</dbReference>
<dbReference type="Proteomes" id="UP001153269">
    <property type="component" value="Unassembled WGS sequence"/>
</dbReference>
<feature type="compositionally biased region" description="Polar residues" evidence="7">
    <location>
        <begin position="1489"/>
        <end position="1506"/>
    </location>
</feature>
<sequence>MDVTLSELLATFMESPLVVWVRLLGPLGSCDDVGSEERVSMFMELVDGVFLHKIMTHIDPSPSNQRLNKNVNNDMSLRLHNLTVLTRHIRTFYQENLQQLIVMPLPNILYIAKDPISAKSMEELKRMLLLILGCAVQCERKEEMIEKIKLLNIETQAAIVSHIQEVTHNQLNVLDLSWLEEGAELVREELEPLSRNMATSLQQLIDQRDKASEVILDLTQERDYLFSQQPQEGCRNLGMSSPQREQSAGGVGVNVGGSALTLTKEERQHLSVELADTKAKLRKYRQELEEKTEQLMDSKHEGERLDQELQKLKQENQSLSCEARSARVYRDEVDSLREKASRVDRLETELTRCKEKLNDVHFYKTRVEELREDNFTLMETKMLLEEQLSASRGRFEKLHTLEKDNLLLRSKIHDLEMERDNERQRLEELVEENMLLEIGQKQSMNESAHLGWELEQLSKNHDNTKTESRKSLVHELNECVSSRVLKLEKENRELQSSIDRLKEDNHLLQEQQLYTQELDRENQSLSKKLERMQGLLDQERLTNQDMESLGEEILKEKQSLERDMHVLRAEKDQLISELESEKHHLSDAVMSLQERAQSNSEARVREVETDNRLLHQSITDTSSRLASLETQLKVSHEEAERLREKAGRCEEAEREAIRLERSRDTVNREVVSLRACSERSEALEKQVSSFEQEVHRLKRETDEAQQQLQHLKRHEVENSLLSKENLDLRCSMENLRSSSARLATLQEEHTEIQRETQELNRRLEEVREEAQTERKRAERLEVNMATLNQEKHRLEEELERSKDEREEVERKRQETQSRMEEWRREVEDLKEERKRREEGDKERRKLQLDLEQSEKGRKHLEKESLKIRTLLEGKETELEERVRLLATIEKEGGALSKEVDRLKEVAVKAKELERENKDLHKQATIDKRTLATLREELVSEKLSVQQQSVELERLNEELEKIGLNRDKLLQQEHTLEDSRYRLLESRLEETVQQTMKIKEEKIFTLEKKLHESHTLNATLRAERANGHTTVSALSHKQKEEENQISQQRFGFDQGQRSATAELLRIKDHLIDVEKKNASFQTETTLLKEQLKQLENQNNSLNNQIVALQRHTTTLQEQNSSLHTQTAKLQVENSTLSSQSASLMAQNAVLQGQVTALETEVESWQRQREEAWRARESVLSDHERLLSVHERQAHEYEQLISQHAALKYKQRALESEQRTLHSKHCVLLQQKEKWDEQAGHGQKEKEELNQEIQKNRLLQQENLQLKTEVDRLTESQSQHSEKSEGLQQRMNELRKSLSSAQLEESQWKAQYDSLMEQHQGLDLTMTKLDNHCELLSRLKGNLEEENHHLLSQINLLSQQNHTLLERSMESKELYHQEQKLYIDKLNTLRRQKEKLEEKIMDQYKFYDPTPKKRSQWSGAKALVNLIKPRKDSSRDRGGDRDKEGVKEKDRAKSAPDIPLPAPPPLLPPETPPPLPQRLGSDTQEVGHAHSSLNNHISSPGLGSQSPAPLTPIRAPPAPKRFCFLRSKSQEKMLAPAPSSTSPSSSRLSFSLNRRLRFWSSTDITADVLTSHELAGYTSLTDRSHRVFRSSTPGGSSESVNGEDGHGQGQTYKTLSSTPSHHLSSLGLSNNSSSRIGPGPSRRSRGLLLNEDSCHNTSDSVFGHHGNIGGRPGSADFSHNTSSSNSPVNCRDSLDCPGRSASLSSDDIMGLSRSQQTLSRSSTLPYDHSPQRAQPQRGGGVRTKIRSSSPGSEMVSLEEFLQESNLKSPPMVSTGSKEDLMTDYFTRSPAASVPTIRDQVAPTSFVSPTVQTSNQRPGQSVKPSPRQPVGQSPSSCPPLGQRTSQSLSRAFSLASADLLRSSGPDSFRGNEASPGQPDVVVRRQGGCVNGRERPLSARLAGPTKQIGDGSFLNQPIHHSSSLNLQTERYKERERESGRTPSSQNGPPSSSSFHNHEVAMVTPSRAVPAKLPNEASEQGEVLREGQSDDSSHLKKESETPTCSSAERPKSTPASPDPNNDPQTVWYEYGCV</sequence>
<feature type="compositionally biased region" description="Pro residues" evidence="7">
    <location>
        <begin position="1456"/>
        <end position="1474"/>
    </location>
</feature>
<proteinExistence type="inferred from homology"/>
<feature type="compositionally biased region" description="Basic and acidic residues" evidence="7">
    <location>
        <begin position="1925"/>
        <end position="1935"/>
    </location>
</feature>
<feature type="compositionally biased region" description="Low complexity" evidence="7">
    <location>
        <begin position="1709"/>
        <end position="1722"/>
    </location>
</feature>
<feature type="compositionally biased region" description="Basic and acidic residues" evidence="7">
    <location>
        <begin position="789"/>
        <end position="825"/>
    </location>
</feature>
<feature type="coiled-coil region" evidence="6">
    <location>
        <begin position="1076"/>
        <end position="1117"/>
    </location>
</feature>
<dbReference type="GO" id="GO:0007165">
    <property type="term" value="P:signal transduction"/>
    <property type="evidence" value="ECO:0007669"/>
    <property type="project" value="UniProtKB-ARBA"/>
</dbReference>
<evidence type="ECO:0000313" key="10">
    <source>
        <dbReference type="Proteomes" id="UP001153269"/>
    </source>
</evidence>
<dbReference type="PANTHER" id="PTHR18947">
    <property type="entry name" value="HOOK PROTEINS"/>
    <property type="match status" value="1"/>
</dbReference>
<keyword evidence="3" id="KW-0344">Guanine-nucleotide releasing factor</keyword>
<comment type="subcellular location">
    <subcellularLocation>
        <location evidence="1">Cytoplasm</location>
    </subcellularLocation>
</comment>
<dbReference type="Pfam" id="PF19047">
    <property type="entry name" value="HOOK_N"/>
    <property type="match status" value="1"/>
</dbReference>
<feature type="region of interest" description="Disordered" evidence="7">
    <location>
        <begin position="1805"/>
        <end position="1848"/>
    </location>
</feature>
<organism evidence="9 10">
    <name type="scientific">Pleuronectes platessa</name>
    <name type="common">European plaice</name>
    <dbReference type="NCBI Taxonomy" id="8262"/>
    <lineage>
        <taxon>Eukaryota</taxon>
        <taxon>Metazoa</taxon>
        <taxon>Chordata</taxon>
        <taxon>Craniata</taxon>
        <taxon>Vertebrata</taxon>
        <taxon>Euteleostomi</taxon>
        <taxon>Actinopterygii</taxon>
        <taxon>Neopterygii</taxon>
        <taxon>Teleostei</taxon>
        <taxon>Neoteleostei</taxon>
        <taxon>Acanthomorphata</taxon>
        <taxon>Carangaria</taxon>
        <taxon>Pleuronectiformes</taxon>
        <taxon>Pleuronectoidei</taxon>
        <taxon>Pleuronectidae</taxon>
        <taxon>Pleuronectes</taxon>
    </lineage>
</organism>
<evidence type="ECO:0000256" key="1">
    <source>
        <dbReference type="ARBA" id="ARBA00004496"/>
    </source>
</evidence>
<gene>
    <name evidence="9" type="ORF">PLEPLA_LOCUS8865</name>
</gene>
<feature type="compositionally biased region" description="Low complexity" evidence="7">
    <location>
        <begin position="1612"/>
        <end position="1648"/>
    </location>
</feature>
<dbReference type="GO" id="GO:0005085">
    <property type="term" value="F:guanyl-nucleotide exchange factor activity"/>
    <property type="evidence" value="ECO:0007669"/>
    <property type="project" value="UniProtKB-KW"/>
</dbReference>
<feature type="compositionally biased region" description="Polar residues" evidence="7">
    <location>
        <begin position="2008"/>
        <end position="2019"/>
    </location>
</feature>
<feature type="domain" description="HOOK N-terminal" evidence="8">
    <location>
        <begin position="43"/>
        <end position="165"/>
    </location>
</feature>
<evidence type="ECO:0000256" key="2">
    <source>
        <dbReference type="ARBA" id="ARBA00022490"/>
    </source>
</evidence>
<feature type="compositionally biased region" description="Polar residues" evidence="7">
    <location>
        <begin position="1675"/>
        <end position="1686"/>
    </location>
</feature>
<dbReference type="FunFam" id="1.10.418.10:FF:000035">
    <property type="entry name" value="girdin isoform X1"/>
    <property type="match status" value="1"/>
</dbReference>
<dbReference type="InterPro" id="IPR036872">
    <property type="entry name" value="CH_dom_sf"/>
</dbReference>
<evidence type="ECO:0000256" key="4">
    <source>
        <dbReference type="ARBA" id="ARBA00023054"/>
    </source>
</evidence>
<dbReference type="Gene3D" id="1.10.418.10">
    <property type="entry name" value="Calponin-like domain"/>
    <property type="match status" value="1"/>
</dbReference>
<evidence type="ECO:0000259" key="8">
    <source>
        <dbReference type="Pfam" id="PF19047"/>
    </source>
</evidence>
<feature type="region of interest" description="Disordered" evidence="7">
    <location>
        <begin position="1583"/>
        <end position="1752"/>
    </location>
</feature>
<comment type="caution">
    <text evidence="9">The sequence shown here is derived from an EMBL/GenBank/DDBJ whole genome shotgun (WGS) entry which is preliminary data.</text>
</comment>
<feature type="coiled-coil region" evidence="6">
    <location>
        <begin position="1146"/>
        <end position="1198"/>
    </location>
</feature>
<keyword evidence="2" id="KW-0963">Cytoplasm</keyword>
<feature type="coiled-coil region" evidence="6">
    <location>
        <begin position="477"/>
        <end position="595"/>
    </location>
</feature>
<comment type="similarity">
    <text evidence="5">Belongs to the CCDC88 family.</text>
</comment>
<keyword evidence="4 6" id="KW-0175">Coiled coil</keyword>
<feature type="region of interest" description="Disordered" evidence="7">
    <location>
        <begin position="1406"/>
        <end position="1515"/>
    </location>
</feature>
<dbReference type="GO" id="GO:0008017">
    <property type="term" value="F:microtubule binding"/>
    <property type="evidence" value="ECO:0007669"/>
    <property type="project" value="TreeGrafter"/>
</dbReference>
<evidence type="ECO:0000256" key="3">
    <source>
        <dbReference type="ARBA" id="ARBA00022658"/>
    </source>
</evidence>
<accession>A0A9N7TXV1</accession>
<feature type="compositionally biased region" description="Low complexity" evidence="7">
    <location>
        <begin position="1938"/>
        <end position="1949"/>
    </location>
</feature>
<dbReference type="GO" id="GO:0005737">
    <property type="term" value="C:cytoplasm"/>
    <property type="evidence" value="ECO:0007669"/>
    <property type="project" value="UniProtKB-SubCell"/>
</dbReference>
<evidence type="ECO:0000256" key="6">
    <source>
        <dbReference type="SAM" id="Coils"/>
    </source>
</evidence>
<evidence type="ECO:0000313" key="9">
    <source>
        <dbReference type="EMBL" id="CAB1420984.1"/>
    </source>
</evidence>
<feature type="coiled-coil region" evidence="6">
    <location>
        <begin position="1230"/>
        <end position="1309"/>
    </location>
</feature>
<dbReference type="SUPFAM" id="SSF116907">
    <property type="entry name" value="Hook domain"/>
    <property type="match status" value="1"/>
</dbReference>
<feature type="coiled-coil region" evidence="6">
    <location>
        <begin position="267"/>
        <end position="432"/>
    </location>
</feature>
<feature type="compositionally biased region" description="Polar residues" evidence="7">
    <location>
        <begin position="1805"/>
        <end position="1820"/>
    </location>
</feature>
<feature type="compositionally biased region" description="Basic and acidic residues" evidence="7">
    <location>
        <begin position="1977"/>
        <end position="1995"/>
    </location>
</feature>
<evidence type="ECO:0000256" key="7">
    <source>
        <dbReference type="SAM" id="MobiDB-lite"/>
    </source>
</evidence>
<dbReference type="GO" id="GO:0030705">
    <property type="term" value="P:cytoskeleton-dependent intracellular transport"/>
    <property type="evidence" value="ECO:0007669"/>
    <property type="project" value="InterPro"/>
</dbReference>
<dbReference type="InterPro" id="IPR043936">
    <property type="entry name" value="HOOK_N"/>
</dbReference>
<dbReference type="GO" id="GO:0051959">
    <property type="term" value="F:dynein light intermediate chain binding"/>
    <property type="evidence" value="ECO:0007669"/>
    <property type="project" value="TreeGrafter"/>
</dbReference>